<sequence>MISIEVEGKTPEEAIRKALEVLDTTRDKVQVEVIDEGSKGLFGMIGSKQAKVRATLVDSDDVAPAQPATPDFSPRATVTATLPPRPIVEQRSVVSAPPGSAKQVLEELLHHMGFSARITEKASEDKIVLSIEAGEDSNILIGRRGKNLEGLQYIVSRICAKREDNSKPVLIDVEGYRQRRKEMIESMARRLASKAKSSRREMETEPLSAGERRLVHMALKDDHEVHTQSRGEGPLKNVVIKPKR</sequence>
<dbReference type="InterPro" id="IPR038008">
    <property type="entry name" value="Jag_KH"/>
</dbReference>
<dbReference type="InterPro" id="IPR038247">
    <property type="entry name" value="Jag_N_dom_sf"/>
</dbReference>
<keyword evidence="3 6" id="KW-0133">Cell shape</keyword>
<dbReference type="GO" id="GO:0009252">
    <property type="term" value="P:peptidoglycan biosynthetic process"/>
    <property type="evidence" value="ECO:0007669"/>
    <property type="project" value="UniProtKB-UniRule"/>
</dbReference>
<comment type="subcellular location">
    <subcellularLocation>
        <location evidence="6">Cytoplasm</location>
    </subcellularLocation>
</comment>
<evidence type="ECO:0000256" key="4">
    <source>
        <dbReference type="ARBA" id="ARBA00023186"/>
    </source>
</evidence>
<name>A0A3A4NJT1_ABYX5</name>
<evidence type="ECO:0000256" key="3">
    <source>
        <dbReference type="ARBA" id="ARBA00022960"/>
    </source>
</evidence>
<evidence type="ECO:0000256" key="6">
    <source>
        <dbReference type="HAMAP-Rule" id="MF_00867"/>
    </source>
</evidence>
<dbReference type="SMART" id="SM00393">
    <property type="entry name" value="R3H"/>
    <property type="match status" value="1"/>
</dbReference>
<dbReference type="InterPro" id="IPR001374">
    <property type="entry name" value="R3H_dom"/>
</dbReference>
<evidence type="ECO:0000256" key="1">
    <source>
        <dbReference type="ARBA" id="ARBA00022490"/>
    </source>
</evidence>
<dbReference type="Pfam" id="PF01424">
    <property type="entry name" value="R3H"/>
    <property type="match status" value="1"/>
</dbReference>
<dbReference type="AlphaFoldDB" id="A0A3A4NJT1"/>
<gene>
    <name evidence="6" type="primary">khpB</name>
    <name evidence="6" type="synonym">eloR</name>
    <name evidence="9" type="ORF">C4520_13160</name>
</gene>
<comment type="similarity">
    <text evidence="6">Belongs to the KhpB RNA-binding protein family.</text>
</comment>
<dbReference type="CDD" id="cd02644">
    <property type="entry name" value="R3H_jag"/>
    <property type="match status" value="1"/>
</dbReference>
<keyword evidence="4 6" id="KW-0143">Chaperone</keyword>
<dbReference type="Pfam" id="PF13083">
    <property type="entry name" value="KH_KhpA-B"/>
    <property type="match status" value="1"/>
</dbReference>
<evidence type="ECO:0000259" key="8">
    <source>
        <dbReference type="PROSITE" id="PS51061"/>
    </source>
</evidence>
<dbReference type="InterPro" id="IPR039247">
    <property type="entry name" value="KhpB"/>
</dbReference>
<dbReference type="Pfam" id="PF14804">
    <property type="entry name" value="Jag_N"/>
    <property type="match status" value="1"/>
</dbReference>
<comment type="subunit">
    <text evidence="6">Forms a complex with KhpA.</text>
</comment>
<reference evidence="9 10" key="1">
    <citation type="journal article" date="2017" name="ISME J.">
        <title>Energy and carbon metabolisms in a deep terrestrial subsurface fluid microbial community.</title>
        <authorList>
            <person name="Momper L."/>
            <person name="Jungbluth S.P."/>
            <person name="Lee M.D."/>
            <person name="Amend J.P."/>
        </authorList>
    </citation>
    <scope>NUCLEOTIDE SEQUENCE [LARGE SCALE GENOMIC DNA]</scope>
    <source>
        <strain evidence="9">SURF_5</strain>
    </source>
</reference>
<proteinExistence type="inferred from homology"/>
<dbReference type="SUPFAM" id="SSF82708">
    <property type="entry name" value="R3H domain"/>
    <property type="match status" value="1"/>
</dbReference>
<protein>
    <recommendedName>
        <fullName evidence="6">RNA-binding protein KhpB</fullName>
    </recommendedName>
    <alternativeName>
        <fullName evidence="6">RNA-binding protein EloR</fullName>
    </alternativeName>
</protein>
<dbReference type="InterPro" id="IPR032782">
    <property type="entry name" value="KhpB_N"/>
</dbReference>
<dbReference type="PANTHER" id="PTHR35800:SF1">
    <property type="entry name" value="RNA-BINDING PROTEIN KHPB"/>
    <property type="match status" value="1"/>
</dbReference>
<dbReference type="Gene3D" id="3.30.30.80">
    <property type="entry name" value="probable RNA-binding protein from clostridium symbiosum atcc 14940"/>
    <property type="match status" value="1"/>
</dbReference>
<feature type="domain" description="R3H" evidence="8">
    <location>
        <begin position="178"/>
        <end position="244"/>
    </location>
</feature>
<dbReference type="GO" id="GO:0008360">
    <property type="term" value="P:regulation of cell shape"/>
    <property type="evidence" value="ECO:0007669"/>
    <property type="project" value="UniProtKB-KW"/>
</dbReference>
<dbReference type="SMART" id="SM01245">
    <property type="entry name" value="Jag_N"/>
    <property type="match status" value="1"/>
</dbReference>
<dbReference type="InterPro" id="IPR034079">
    <property type="entry name" value="R3H_KhpB"/>
</dbReference>
<dbReference type="InterPro" id="IPR015946">
    <property type="entry name" value="KH_dom-like_a/b"/>
</dbReference>
<feature type="compositionally biased region" description="Basic and acidic residues" evidence="7">
    <location>
        <begin position="210"/>
        <end position="229"/>
    </location>
</feature>
<dbReference type="InterPro" id="IPR036867">
    <property type="entry name" value="R3H_dom_sf"/>
</dbReference>
<dbReference type="HAMAP" id="MF_00867">
    <property type="entry name" value="KhpB"/>
    <property type="match status" value="1"/>
</dbReference>
<evidence type="ECO:0000313" key="9">
    <source>
        <dbReference type="EMBL" id="RJP19392.1"/>
    </source>
</evidence>
<evidence type="ECO:0000313" key="10">
    <source>
        <dbReference type="Proteomes" id="UP000265882"/>
    </source>
</evidence>
<organism evidence="9 10">
    <name type="scientific">Abyssobacteria bacterium (strain SURF_5)</name>
    <dbReference type="NCBI Taxonomy" id="2093360"/>
    <lineage>
        <taxon>Bacteria</taxon>
        <taxon>Pseudomonadati</taxon>
        <taxon>Candidatus Hydrogenedentota</taxon>
        <taxon>Candidatus Abyssobacteria</taxon>
    </lineage>
</organism>
<dbReference type="PROSITE" id="PS51061">
    <property type="entry name" value="R3H"/>
    <property type="match status" value="1"/>
</dbReference>
<feature type="region of interest" description="Jag_N domain" evidence="6">
    <location>
        <begin position="5"/>
        <end position="55"/>
    </location>
</feature>
<dbReference type="GO" id="GO:0005737">
    <property type="term" value="C:cytoplasm"/>
    <property type="evidence" value="ECO:0007669"/>
    <property type="project" value="UniProtKB-SubCell"/>
</dbReference>
<dbReference type="Gene3D" id="3.30.300.20">
    <property type="match status" value="1"/>
</dbReference>
<evidence type="ECO:0000256" key="7">
    <source>
        <dbReference type="SAM" id="MobiDB-lite"/>
    </source>
</evidence>
<keyword evidence="5 6" id="KW-0961">Cell wall biogenesis/degradation</keyword>
<dbReference type="EMBL" id="QZKU01000091">
    <property type="protein sequence ID" value="RJP19392.1"/>
    <property type="molecule type" value="Genomic_DNA"/>
</dbReference>
<comment type="caution">
    <text evidence="9">The sequence shown here is derived from an EMBL/GenBank/DDBJ whole genome shotgun (WGS) entry which is preliminary data.</text>
</comment>
<dbReference type="GO" id="GO:0003723">
    <property type="term" value="F:RNA binding"/>
    <property type="evidence" value="ECO:0007669"/>
    <property type="project" value="UniProtKB-UniRule"/>
</dbReference>
<feature type="region of interest" description="Disordered" evidence="7">
    <location>
        <begin position="191"/>
        <end position="244"/>
    </location>
</feature>
<comment type="function">
    <text evidence="6">A probable RNA chaperone. Forms a complex with KhpA which binds to cellular RNA and controls its expression. Plays a role in peptidoglycan (PG) homeostasis and cell length regulation.</text>
</comment>
<evidence type="ECO:0000256" key="2">
    <source>
        <dbReference type="ARBA" id="ARBA00022884"/>
    </source>
</evidence>
<dbReference type="CDD" id="cd02414">
    <property type="entry name" value="KH-II_Jag"/>
    <property type="match status" value="1"/>
</dbReference>
<dbReference type="PANTHER" id="PTHR35800">
    <property type="entry name" value="PROTEIN JAG"/>
    <property type="match status" value="1"/>
</dbReference>
<dbReference type="Proteomes" id="UP000265882">
    <property type="component" value="Unassembled WGS sequence"/>
</dbReference>
<keyword evidence="1 6" id="KW-0963">Cytoplasm</keyword>
<dbReference type="GO" id="GO:0071555">
    <property type="term" value="P:cell wall organization"/>
    <property type="evidence" value="ECO:0007669"/>
    <property type="project" value="UniProtKB-KW"/>
</dbReference>
<dbReference type="Gene3D" id="3.30.1370.50">
    <property type="entry name" value="R3H-like domain"/>
    <property type="match status" value="1"/>
</dbReference>
<comment type="domain">
    <text evidence="6">Has an N-terminal Jag-N domain and 2 RNA-binding domains (KH and R3H).</text>
</comment>
<keyword evidence="2 6" id="KW-0694">RNA-binding</keyword>
<evidence type="ECO:0000256" key="5">
    <source>
        <dbReference type="ARBA" id="ARBA00023316"/>
    </source>
</evidence>
<accession>A0A3A4NJT1</accession>
<dbReference type="NCBIfam" id="NF041568">
    <property type="entry name" value="Jag_EloR"/>
    <property type="match status" value="1"/>
</dbReference>